<accession>A0A2G6E1K3</accession>
<sequence length="130" mass="14443">MDNYDFSPADLAGLSDTTAAKDQICPGLQRFCPHYTSSTCDVKYSECVLLNSLKTSETLLRMEREKLLKEPTPQNLAFLARINEVLHEKNPELQVSPSAIVWSRFQGRLVATGLLLLIISAAAVLLYLNS</sequence>
<organism evidence="2 3">
    <name type="scientific">candidate division KSB3 bacterium</name>
    <dbReference type="NCBI Taxonomy" id="2044937"/>
    <lineage>
        <taxon>Bacteria</taxon>
        <taxon>candidate division KSB3</taxon>
    </lineage>
</organism>
<evidence type="ECO:0000313" key="2">
    <source>
        <dbReference type="EMBL" id="PID55782.1"/>
    </source>
</evidence>
<name>A0A2G6E1K3_9BACT</name>
<evidence type="ECO:0000313" key="3">
    <source>
        <dbReference type="Proteomes" id="UP000229740"/>
    </source>
</evidence>
<proteinExistence type="predicted"/>
<evidence type="ECO:0000256" key="1">
    <source>
        <dbReference type="SAM" id="Phobius"/>
    </source>
</evidence>
<keyword evidence="1" id="KW-1133">Transmembrane helix</keyword>
<keyword evidence="1" id="KW-0472">Membrane</keyword>
<dbReference type="EMBL" id="PDPS01000043">
    <property type="protein sequence ID" value="PID55782.1"/>
    <property type="molecule type" value="Genomic_DNA"/>
</dbReference>
<dbReference type="Proteomes" id="UP000229740">
    <property type="component" value="Unassembled WGS sequence"/>
</dbReference>
<comment type="caution">
    <text evidence="2">The sequence shown here is derived from an EMBL/GenBank/DDBJ whole genome shotgun (WGS) entry which is preliminary data.</text>
</comment>
<reference evidence="2 3" key="1">
    <citation type="submission" date="2017-10" db="EMBL/GenBank/DDBJ databases">
        <title>Novel microbial diversity and functional potential in the marine mammal oral microbiome.</title>
        <authorList>
            <person name="Dudek N.K."/>
            <person name="Sun C.L."/>
            <person name="Burstein D."/>
            <person name="Kantor R.S."/>
            <person name="Aliaga Goltsman D.S."/>
            <person name="Bik E.M."/>
            <person name="Thomas B.C."/>
            <person name="Banfield J.F."/>
            <person name="Relman D.A."/>
        </authorList>
    </citation>
    <scope>NUCLEOTIDE SEQUENCE [LARGE SCALE GENOMIC DNA]</scope>
    <source>
        <strain evidence="2">DOLZORAL124_49_17</strain>
    </source>
</reference>
<dbReference type="AlphaFoldDB" id="A0A2G6E1K3"/>
<gene>
    <name evidence="2" type="ORF">CSB45_14310</name>
</gene>
<keyword evidence="1" id="KW-0812">Transmembrane</keyword>
<feature type="transmembrane region" description="Helical" evidence="1">
    <location>
        <begin position="109"/>
        <end position="128"/>
    </location>
</feature>
<protein>
    <submittedName>
        <fullName evidence="2">Uncharacterized protein</fullName>
    </submittedName>
</protein>